<dbReference type="SUPFAM" id="SSF56112">
    <property type="entry name" value="Protein kinase-like (PK-like)"/>
    <property type="match status" value="1"/>
</dbReference>
<protein>
    <submittedName>
        <fullName evidence="2">Phosphotransferase family protein</fullName>
    </submittedName>
</protein>
<gene>
    <name evidence="2" type="ORF">DM02DRAFT_538195</name>
</gene>
<dbReference type="OrthoDB" id="5404599at2759"/>
<accession>A0A2V1DAI5</accession>
<keyword evidence="3" id="KW-1185">Reference proteome</keyword>
<dbReference type="InterPro" id="IPR002575">
    <property type="entry name" value="Aminoglycoside_PTrfase"/>
</dbReference>
<evidence type="ECO:0000259" key="1">
    <source>
        <dbReference type="Pfam" id="PF01636"/>
    </source>
</evidence>
<reference evidence="2 3" key="1">
    <citation type="journal article" date="2018" name="Sci. Rep.">
        <title>Comparative genomics provides insights into the lifestyle and reveals functional heterogeneity of dark septate endophytic fungi.</title>
        <authorList>
            <person name="Knapp D.G."/>
            <person name="Nemeth J.B."/>
            <person name="Barry K."/>
            <person name="Hainaut M."/>
            <person name="Henrissat B."/>
            <person name="Johnson J."/>
            <person name="Kuo A."/>
            <person name="Lim J.H.P."/>
            <person name="Lipzen A."/>
            <person name="Nolan M."/>
            <person name="Ohm R.A."/>
            <person name="Tamas L."/>
            <person name="Grigoriev I.V."/>
            <person name="Spatafora J.W."/>
            <person name="Nagy L.G."/>
            <person name="Kovacs G.M."/>
        </authorList>
    </citation>
    <scope>NUCLEOTIDE SEQUENCE [LARGE SCALE GENOMIC DNA]</scope>
    <source>
        <strain evidence="2 3">DSE2036</strain>
    </source>
</reference>
<dbReference type="InterPro" id="IPR011009">
    <property type="entry name" value="Kinase-like_dom_sf"/>
</dbReference>
<dbReference type="Gene3D" id="3.90.1200.10">
    <property type="match status" value="1"/>
</dbReference>
<organism evidence="2 3">
    <name type="scientific">Periconia macrospinosa</name>
    <dbReference type="NCBI Taxonomy" id="97972"/>
    <lineage>
        <taxon>Eukaryota</taxon>
        <taxon>Fungi</taxon>
        <taxon>Dikarya</taxon>
        <taxon>Ascomycota</taxon>
        <taxon>Pezizomycotina</taxon>
        <taxon>Dothideomycetes</taxon>
        <taxon>Pleosporomycetidae</taxon>
        <taxon>Pleosporales</taxon>
        <taxon>Massarineae</taxon>
        <taxon>Periconiaceae</taxon>
        <taxon>Periconia</taxon>
    </lineage>
</organism>
<proteinExistence type="predicted"/>
<name>A0A2V1DAI5_9PLEO</name>
<evidence type="ECO:0000313" key="3">
    <source>
        <dbReference type="Proteomes" id="UP000244855"/>
    </source>
</evidence>
<sequence>MDFLDTAWFRTHGRTRQFPPPEHLHSLFKPYQVPTPVKFEDLGLIVKFGSHVSVTEAINLWAIRRIFQNAIPVPEVYGWRVRERQGKSPEVYIYMQLVQGLRLDQQWPELSTTDKYAICSDLRAMVSRLRGLRDSELQQVIGSIYHGLASDRCLQGLPLLRPFLSRVEFHDWLSWLWRRKVPDPQSLEDPWRALLPDNGPVVFTHGDLRPANIIVTMNSPFKIVAIVDWEQAGWYPDYWEDCKARFTAAYDGEWRRWIDQFLDPHTEAVEAFDWYTCTLGIF</sequence>
<dbReference type="InterPro" id="IPR051678">
    <property type="entry name" value="AGP_Transferase"/>
</dbReference>
<evidence type="ECO:0000313" key="2">
    <source>
        <dbReference type="EMBL" id="PVH95055.1"/>
    </source>
</evidence>
<dbReference type="PANTHER" id="PTHR21310:SF54">
    <property type="entry name" value="AMINOGLYCOSIDE PHOSPHOTRANSFERASE DOMAIN-CONTAINING PROTEIN"/>
    <property type="match status" value="1"/>
</dbReference>
<feature type="domain" description="Aminoglycoside phosphotransferase" evidence="1">
    <location>
        <begin position="45"/>
        <end position="236"/>
    </location>
</feature>
<dbReference type="Pfam" id="PF01636">
    <property type="entry name" value="APH"/>
    <property type="match status" value="1"/>
</dbReference>
<dbReference type="Proteomes" id="UP000244855">
    <property type="component" value="Unassembled WGS sequence"/>
</dbReference>
<dbReference type="STRING" id="97972.A0A2V1DAI5"/>
<dbReference type="PANTHER" id="PTHR21310">
    <property type="entry name" value="AMINOGLYCOSIDE PHOSPHOTRANSFERASE-RELATED-RELATED"/>
    <property type="match status" value="1"/>
</dbReference>
<keyword evidence="2" id="KW-0808">Transferase</keyword>
<dbReference type="AlphaFoldDB" id="A0A2V1DAI5"/>
<dbReference type="GO" id="GO:0016740">
    <property type="term" value="F:transferase activity"/>
    <property type="evidence" value="ECO:0007669"/>
    <property type="project" value="UniProtKB-KW"/>
</dbReference>
<dbReference type="EMBL" id="KZ805510">
    <property type="protein sequence ID" value="PVH95055.1"/>
    <property type="molecule type" value="Genomic_DNA"/>
</dbReference>